<dbReference type="GO" id="GO:0010181">
    <property type="term" value="F:FMN binding"/>
    <property type="evidence" value="ECO:0007669"/>
    <property type="project" value="TreeGrafter"/>
</dbReference>
<dbReference type="GO" id="GO:0016491">
    <property type="term" value="F:oxidoreductase activity"/>
    <property type="evidence" value="ECO:0007669"/>
    <property type="project" value="InterPro"/>
</dbReference>
<dbReference type="InterPro" id="IPR005025">
    <property type="entry name" value="FMN_Rdtase-like_dom"/>
</dbReference>
<dbReference type="SUPFAM" id="SSF52218">
    <property type="entry name" value="Flavoproteins"/>
    <property type="match status" value="1"/>
</dbReference>
<dbReference type="InterPro" id="IPR029039">
    <property type="entry name" value="Flavoprotein-like_sf"/>
</dbReference>
<dbReference type="InterPro" id="IPR050712">
    <property type="entry name" value="NAD(P)H-dep_reductase"/>
</dbReference>
<evidence type="ECO:0000259" key="2">
    <source>
        <dbReference type="Pfam" id="PF03358"/>
    </source>
</evidence>
<dbReference type="AlphaFoldDB" id="A0A0L0QTC8"/>
<dbReference type="Pfam" id="PF03358">
    <property type="entry name" value="FMN_red"/>
    <property type="match status" value="1"/>
</dbReference>
<evidence type="ECO:0000313" key="3">
    <source>
        <dbReference type="EMBL" id="KNE21836.1"/>
    </source>
</evidence>
<dbReference type="GO" id="GO:0005829">
    <property type="term" value="C:cytosol"/>
    <property type="evidence" value="ECO:0007669"/>
    <property type="project" value="TreeGrafter"/>
</dbReference>
<dbReference type="EMBL" id="LGTO01000004">
    <property type="protein sequence ID" value="KNE21836.1"/>
    <property type="molecule type" value="Genomic_DNA"/>
</dbReference>
<reference evidence="4" key="1">
    <citation type="submission" date="2015-07" db="EMBL/GenBank/DDBJ databases">
        <title>Fjat-10053 dsm26.</title>
        <authorList>
            <person name="Liu B."/>
            <person name="Wang J."/>
            <person name="Zhu Y."/>
            <person name="Liu G."/>
            <person name="Chen Q."/>
            <person name="Chen Z."/>
            <person name="Lan J."/>
            <person name="Che J."/>
            <person name="Ge C."/>
            <person name="Shi H."/>
            <person name="Pan Z."/>
            <person name="Liu X."/>
        </authorList>
    </citation>
    <scope>NUCLEOTIDE SEQUENCE [LARGE SCALE GENOMIC DNA]</scope>
    <source>
        <strain evidence="4">DSM 26</strain>
    </source>
</reference>
<dbReference type="Proteomes" id="UP000036780">
    <property type="component" value="Unassembled WGS sequence"/>
</dbReference>
<dbReference type="PANTHER" id="PTHR30543">
    <property type="entry name" value="CHROMATE REDUCTASE"/>
    <property type="match status" value="1"/>
</dbReference>
<name>A0A0L0QTC8_VIRPA</name>
<dbReference type="PATRIC" id="fig|1473.5.peg.3581"/>
<evidence type="ECO:0000256" key="1">
    <source>
        <dbReference type="ARBA" id="ARBA00009428"/>
    </source>
</evidence>
<keyword evidence="4" id="KW-1185">Reference proteome</keyword>
<proteinExistence type="inferred from homology"/>
<sequence length="183" mass="20525">MKIAAIVGSNRQSSYNMKLVRFLQARYTDKVEIEILPIDQLPFYNQDEELNPPVIVNEIKNKIQVSDGVLIATPEYNSSISGMLKNALDWFSRVEQVMVNKPTMIIGASMGIMGTIRAQMQLRQILNSPGIGALTLPGNEVFIGAIQNKMDEQGRLTDEPTIQFMDTVLGNFIEWAEKTKVFS</sequence>
<comment type="similarity">
    <text evidence="1">Belongs to the azoreductase type 2 family.</text>
</comment>
<feature type="domain" description="NADPH-dependent FMN reductase-like" evidence="2">
    <location>
        <begin position="1"/>
        <end position="145"/>
    </location>
</feature>
<dbReference type="GeneID" id="66869557"/>
<comment type="caution">
    <text evidence="3">The sequence shown here is derived from an EMBL/GenBank/DDBJ whole genome shotgun (WGS) entry which is preliminary data.</text>
</comment>
<gene>
    <name evidence="3" type="ORF">AFK71_03230</name>
</gene>
<dbReference type="PANTHER" id="PTHR30543:SF21">
    <property type="entry name" value="NAD(P)H-DEPENDENT FMN REDUCTASE LOT6"/>
    <property type="match status" value="1"/>
</dbReference>
<evidence type="ECO:0000313" key="4">
    <source>
        <dbReference type="Proteomes" id="UP000036780"/>
    </source>
</evidence>
<dbReference type="Gene3D" id="3.40.50.360">
    <property type="match status" value="1"/>
</dbReference>
<accession>A0A0L0QTC8</accession>
<dbReference type="OrthoDB" id="9812295at2"/>
<dbReference type="RefSeq" id="WP_050350114.1">
    <property type="nucleotide sequence ID" value="NZ_BOSN01000005.1"/>
</dbReference>
<organism evidence="3 4">
    <name type="scientific">Virgibacillus pantothenticus</name>
    <dbReference type="NCBI Taxonomy" id="1473"/>
    <lineage>
        <taxon>Bacteria</taxon>
        <taxon>Bacillati</taxon>
        <taxon>Bacillota</taxon>
        <taxon>Bacilli</taxon>
        <taxon>Bacillales</taxon>
        <taxon>Bacillaceae</taxon>
        <taxon>Virgibacillus</taxon>
    </lineage>
</organism>
<protein>
    <submittedName>
        <fullName evidence="3">NADPH-dependent FMN reductase</fullName>
    </submittedName>
</protein>